<feature type="non-terminal residue" evidence="1">
    <location>
        <position position="1"/>
    </location>
</feature>
<comment type="caution">
    <text evidence="1">The sequence shown here is derived from an EMBL/GenBank/DDBJ whole genome shotgun (WGS) entry which is preliminary data.</text>
</comment>
<dbReference type="SUPFAM" id="SSF54427">
    <property type="entry name" value="NTF2-like"/>
    <property type="match status" value="1"/>
</dbReference>
<name>X0XY72_9ZZZZ</name>
<proteinExistence type="predicted"/>
<dbReference type="PANTHER" id="PTHR38436:SF1">
    <property type="entry name" value="ESTER CYCLASE"/>
    <property type="match status" value="1"/>
</dbReference>
<gene>
    <name evidence="1" type="ORF">S01H1_62234</name>
</gene>
<organism evidence="1">
    <name type="scientific">marine sediment metagenome</name>
    <dbReference type="NCBI Taxonomy" id="412755"/>
    <lineage>
        <taxon>unclassified sequences</taxon>
        <taxon>metagenomes</taxon>
        <taxon>ecological metagenomes</taxon>
    </lineage>
</organism>
<dbReference type="GO" id="GO:0030638">
    <property type="term" value="P:polyketide metabolic process"/>
    <property type="evidence" value="ECO:0007669"/>
    <property type="project" value="InterPro"/>
</dbReference>
<sequence>RMENKIKLNQLIEQVWNNENLDIVEELIAPQYTIYHDPGDPWEGQSLDRAAYKERVLYSRNAFPDLHFAVKEFVPAEDKIAINWYLSGTHEGDLAGVPAKGKKINVSGISIYYFNNGKSLGIGKLSISSRFWPKLVCLLLQRTNNLSEFSNIKIMRFYASINAT</sequence>
<dbReference type="PANTHER" id="PTHR38436">
    <property type="entry name" value="POLYKETIDE CYCLASE SNOAL-LIKE DOMAIN"/>
    <property type="match status" value="1"/>
</dbReference>
<dbReference type="EMBL" id="BARS01040862">
    <property type="protein sequence ID" value="GAG40142.1"/>
    <property type="molecule type" value="Genomic_DNA"/>
</dbReference>
<dbReference type="AlphaFoldDB" id="X0XY72"/>
<accession>X0XY72</accession>
<evidence type="ECO:0008006" key="2">
    <source>
        <dbReference type="Google" id="ProtNLM"/>
    </source>
</evidence>
<evidence type="ECO:0000313" key="1">
    <source>
        <dbReference type="EMBL" id="GAG40142.1"/>
    </source>
</evidence>
<dbReference type="InterPro" id="IPR009959">
    <property type="entry name" value="Cyclase_SnoaL-like"/>
</dbReference>
<dbReference type="Pfam" id="PF07366">
    <property type="entry name" value="SnoaL"/>
    <property type="match status" value="1"/>
</dbReference>
<dbReference type="Gene3D" id="3.10.450.50">
    <property type="match status" value="1"/>
</dbReference>
<protein>
    <recommendedName>
        <fullName evidence="2">SnoaL-like domain-containing protein</fullName>
    </recommendedName>
</protein>
<reference evidence="1" key="1">
    <citation type="journal article" date="2014" name="Front. Microbiol.">
        <title>High frequency of phylogenetically diverse reductive dehalogenase-homologous genes in deep subseafloor sedimentary metagenomes.</title>
        <authorList>
            <person name="Kawai M."/>
            <person name="Futagami T."/>
            <person name="Toyoda A."/>
            <person name="Takaki Y."/>
            <person name="Nishi S."/>
            <person name="Hori S."/>
            <person name="Arai W."/>
            <person name="Tsubouchi T."/>
            <person name="Morono Y."/>
            <person name="Uchiyama I."/>
            <person name="Ito T."/>
            <person name="Fujiyama A."/>
            <person name="Inagaki F."/>
            <person name="Takami H."/>
        </authorList>
    </citation>
    <scope>NUCLEOTIDE SEQUENCE</scope>
    <source>
        <strain evidence="1">Expedition CK06-06</strain>
    </source>
</reference>
<dbReference type="InterPro" id="IPR032710">
    <property type="entry name" value="NTF2-like_dom_sf"/>
</dbReference>